<protein>
    <submittedName>
        <fullName evidence="1">Uncharacterized SPBc2 prophage-derived protein YoqJ</fullName>
    </submittedName>
</protein>
<organism evidence="1 2">
    <name type="scientific">Papillibacter cinnamivorans DSM 12816</name>
    <dbReference type="NCBI Taxonomy" id="1122930"/>
    <lineage>
        <taxon>Bacteria</taxon>
        <taxon>Bacillati</taxon>
        <taxon>Bacillota</taxon>
        <taxon>Clostridia</taxon>
        <taxon>Eubacteriales</taxon>
        <taxon>Oscillospiraceae</taxon>
        <taxon>Papillibacter</taxon>
    </lineage>
</organism>
<dbReference type="AlphaFoldDB" id="A0A1W1Z2E5"/>
<dbReference type="OrthoDB" id="1795759at2"/>
<evidence type="ECO:0000313" key="2">
    <source>
        <dbReference type="Proteomes" id="UP000192790"/>
    </source>
</evidence>
<gene>
    <name evidence="1" type="ORF">SAMN02745168_0891</name>
</gene>
<dbReference type="RefSeq" id="WP_084233489.1">
    <property type="nucleotide sequence ID" value="NZ_FWXW01000001.1"/>
</dbReference>
<name>A0A1W1Z2E5_9FIRM</name>
<evidence type="ECO:0000313" key="1">
    <source>
        <dbReference type="EMBL" id="SMC42625.1"/>
    </source>
</evidence>
<dbReference type="SUPFAM" id="SSF102405">
    <property type="entry name" value="MCP/YpsA-like"/>
    <property type="match status" value="1"/>
</dbReference>
<dbReference type="Gene3D" id="3.40.50.450">
    <property type="match status" value="1"/>
</dbReference>
<reference evidence="1 2" key="1">
    <citation type="submission" date="2017-04" db="EMBL/GenBank/DDBJ databases">
        <authorList>
            <person name="Afonso C.L."/>
            <person name="Miller P.J."/>
            <person name="Scott M.A."/>
            <person name="Spackman E."/>
            <person name="Goraichik I."/>
            <person name="Dimitrov K.M."/>
            <person name="Suarez D.L."/>
            <person name="Swayne D.E."/>
        </authorList>
    </citation>
    <scope>NUCLEOTIDE SEQUENCE [LARGE SCALE GENOMIC DNA]</scope>
    <source>
        <strain evidence="1 2">DSM 12816</strain>
    </source>
</reference>
<dbReference type="PANTHER" id="PTHR38440">
    <property type="entry name" value="UPF0398 PROTEIN YPSA"/>
    <property type="match status" value="1"/>
</dbReference>
<sequence length="199" mass="22923">MIQNIKDKRYKKGDKEITCSFTGYRPQKLPWKYDETDPRCLELKRRLDREVEKAYRGGMRHFICGMALGCDMYFCEAVLKLKAKHDDILLEAAIPCEEQSASWNEKQRNRYFSLVSRCDVETMIQTSYTPSCMMRRNQYMVEQAGLLIAVFDGMLGGTMYTVELATRQGVKIITLPPVKDSGLKVSSASYMPKKKSELV</sequence>
<dbReference type="PANTHER" id="PTHR38440:SF1">
    <property type="entry name" value="UPF0398 PROTEIN SPR0331"/>
    <property type="match status" value="1"/>
</dbReference>
<dbReference type="STRING" id="1122930.SAMN02745168_0891"/>
<dbReference type="InterPro" id="IPR010697">
    <property type="entry name" value="YspA"/>
</dbReference>
<proteinExistence type="predicted"/>
<keyword evidence="2" id="KW-1185">Reference proteome</keyword>
<accession>A0A1W1Z2E5</accession>
<dbReference type="Pfam" id="PF06908">
    <property type="entry name" value="YpsA"/>
    <property type="match status" value="1"/>
</dbReference>
<dbReference type="EMBL" id="FWXW01000001">
    <property type="protein sequence ID" value="SMC42625.1"/>
    <property type="molecule type" value="Genomic_DNA"/>
</dbReference>
<dbReference type="Proteomes" id="UP000192790">
    <property type="component" value="Unassembled WGS sequence"/>
</dbReference>